<sequence length="193" mass="22032">MWLRRSLVKAADATGSPHRYLQQGYTQQVDSKNFLVETATLTRLELSVGKLDHSDEFEDIRVLSGDVHQVRYLHGPQPGEDIDIFMGKHNLDTPNFEILKNKFQATSGLETDKTTWLKWLQILEESLIGPWERRQRLESVVLHQDLRGKGLICTSIATEDGEIGIRKIAEQEEDPRSALEAGWMSVDMALFQN</sequence>
<gene>
    <name evidence="1" type="ORF">BDV24DRAFT_168617</name>
</gene>
<organism evidence="1">
    <name type="scientific">Aspergillus arachidicola</name>
    <dbReference type="NCBI Taxonomy" id="656916"/>
    <lineage>
        <taxon>Eukaryota</taxon>
        <taxon>Fungi</taxon>
        <taxon>Dikarya</taxon>
        <taxon>Ascomycota</taxon>
        <taxon>Pezizomycotina</taxon>
        <taxon>Eurotiomycetes</taxon>
        <taxon>Eurotiomycetidae</taxon>
        <taxon>Eurotiales</taxon>
        <taxon>Aspergillaceae</taxon>
        <taxon>Aspergillus</taxon>
        <taxon>Aspergillus subgen. Circumdati</taxon>
    </lineage>
</organism>
<accession>A0A5N6XSR4</accession>
<reference evidence="1" key="1">
    <citation type="submission" date="2019-04" db="EMBL/GenBank/DDBJ databases">
        <title>Friends and foes A comparative genomics study of 23 Aspergillus species from section Flavi.</title>
        <authorList>
            <consortium name="DOE Joint Genome Institute"/>
            <person name="Kjaerbolling I."/>
            <person name="Vesth T."/>
            <person name="Frisvad J.C."/>
            <person name="Nybo J.L."/>
            <person name="Theobald S."/>
            <person name="Kildgaard S."/>
            <person name="Isbrandt T."/>
            <person name="Kuo A."/>
            <person name="Sato A."/>
            <person name="Lyhne E.K."/>
            <person name="Kogle M.E."/>
            <person name="Wiebenga A."/>
            <person name="Kun R.S."/>
            <person name="Lubbers R.J."/>
            <person name="Makela M.R."/>
            <person name="Barry K."/>
            <person name="Chovatia M."/>
            <person name="Clum A."/>
            <person name="Daum C."/>
            <person name="Haridas S."/>
            <person name="He G."/>
            <person name="LaButti K."/>
            <person name="Lipzen A."/>
            <person name="Mondo S."/>
            <person name="Riley R."/>
            <person name="Salamov A."/>
            <person name="Simmons B.A."/>
            <person name="Magnuson J.K."/>
            <person name="Henrissat B."/>
            <person name="Mortensen U.H."/>
            <person name="Larsen T.O."/>
            <person name="Devries R.P."/>
            <person name="Grigoriev I.V."/>
            <person name="Machida M."/>
            <person name="Baker S.E."/>
            <person name="Andersen M.R."/>
        </authorList>
    </citation>
    <scope>NUCLEOTIDE SEQUENCE</scope>
    <source>
        <strain evidence="1">CBS 117612</strain>
    </source>
</reference>
<proteinExistence type="predicted"/>
<dbReference type="Proteomes" id="UP000325558">
    <property type="component" value="Unassembled WGS sequence"/>
</dbReference>
<dbReference type="AlphaFoldDB" id="A0A5N6XSR4"/>
<dbReference type="EMBL" id="ML737202">
    <property type="protein sequence ID" value="KAE8336058.1"/>
    <property type="molecule type" value="Genomic_DNA"/>
</dbReference>
<protein>
    <submittedName>
        <fullName evidence="1">Uncharacterized protein</fullName>
    </submittedName>
</protein>
<dbReference type="OrthoDB" id="4115389at2759"/>
<evidence type="ECO:0000313" key="1">
    <source>
        <dbReference type="EMBL" id="KAE8336058.1"/>
    </source>
</evidence>
<name>A0A5N6XSR4_9EURO</name>